<evidence type="ECO:0000256" key="4">
    <source>
        <dbReference type="ARBA" id="ARBA00022833"/>
    </source>
</evidence>
<dbReference type="InterPro" id="IPR027806">
    <property type="entry name" value="HARBI1_dom"/>
</dbReference>
<dbReference type="Pfam" id="PF05485">
    <property type="entry name" value="THAP"/>
    <property type="match status" value="1"/>
</dbReference>
<dbReference type="GO" id="GO:0003677">
    <property type="term" value="F:DNA binding"/>
    <property type="evidence" value="ECO:0007669"/>
    <property type="project" value="UniProtKB-UniRule"/>
</dbReference>
<dbReference type="PROSITE" id="PS50950">
    <property type="entry name" value="ZF_THAP"/>
    <property type="match status" value="1"/>
</dbReference>
<evidence type="ECO:0000313" key="10">
    <source>
        <dbReference type="Proteomes" id="UP000515145"/>
    </source>
</evidence>
<evidence type="ECO:0000256" key="7">
    <source>
        <dbReference type="SAM" id="Coils"/>
    </source>
</evidence>
<gene>
    <name evidence="11" type="primary">LOC114443862</name>
</gene>
<keyword evidence="7" id="KW-0175">Coiled coil</keyword>
<feature type="region of interest" description="Disordered" evidence="8">
    <location>
        <begin position="129"/>
        <end position="148"/>
    </location>
</feature>
<accession>A0A6P7JB41</accession>
<dbReference type="Pfam" id="PF13613">
    <property type="entry name" value="HTH_Tnp_4"/>
    <property type="match status" value="1"/>
</dbReference>
<feature type="domain" description="THAP-type" evidence="9">
    <location>
        <begin position="1"/>
        <end position="76"/>
    </location>
</feature>
<keyword evidence="4" id="KW-0862">Zinc</keyword>
<keyword evidence="2" id="KW-0479">Metal-binding</keyword>
<comment type="cofactor">
    <cofactor evidence="1">
        <name>a divalent metal cation</name>
        <dbReference type="ChEBI" id="CHEBI:60240"/>
    </cofactor>
</comment>
<sequence length="480" mass="54532">MGKSCCVVGCKNRFNKNSELSFHRLPKCRERRSKWIAAIRRKNWNPAAETWICGRHFVSGKKSNDPLHPDYVPCLFSFTSTADQAWAVNSLESYQHCQEDFEKALANTSREQAASGLLKLHRSTASEAKVQTVEVPGTEVPTEETHSDVASLHEQIKSLSSECHSLRDKVHKLENQLKYHMLDTEQFDDSKMFFFTGLPNVQTFSLLFSFMTSVPATAKQSLKPTQELLITLMKLRLNLSEEFLGHLFGIDQSTVSEIFRRWIDVMACRLHSLILWPEREDLRRSLPVCFLTFFKECVSIIDCFEVLIECPSDLRAQAQTWSNHKQHNTLKFLISITPQGSISFVSKSWGGRVTDKHLAEHSGFLDKLLPGDLILSDQDFTAEDSVGLLCAELVTPPFTQGKKQLSRKEIESAQENSQVRRHVERVTRMLRQKYSILGSTLPVSLIKVQQNGKVEDSFIDKIVVTCCALCNLCESIVLSD</sequence>
<reference evidence="11" key="1">
    <citation type="submission" date="2025-08" db="UniProtKB">
        <authorList>
            <consortium name="RefSeq"/>
        </authorList>
    </citation>
    <scope>IDENTIFICATION</scope>
</reference>
<evidence type="ECO:0000256" key="3">
    <source>
        <dbReference type="ARBA" id="ARBA00022771"/>
    </source>
</evidence>
<dbReference type="Proteomes" id="UP000515145">
    <property type="component" value="Chromosome 12"/>
</dbReference>
<feature type="compositionally biased region" description="Low complexity" evidence="8">
    <location>
        <begin position="130"/>
        <end position="140"/>
    </location>
</feature>
<dbReference type="SUPFAM" id="SSF57716">
    <property type="entry name" value="Glucocorticoid receptor-like (DNA-binding domain)"/>
    <property type="match status" value="1"/>
</dbReference>
<dbReference type="AlphaFoldDB" id="A0A6P7JB41"/>
<evidence type="ECO:0000256" key="8">
    <source>
        <dbReference type="SAM" id="MobiDB-lite"/>
    </source>
</evidence>
<dbReference type="PANTHER" id="PTHR23080">
    <property type="entry name" value="THAP DOMAIN PROTEIN"/>
    <property type="match status" value="1"/>
</dbReference>
<name>A0A6P7JB41_9TELE</name>
<keyword evidence="5 6" id="KW-0238">DNA-binding</keyword>
<evidence type="ECO:0000256" key="6">
    <source>
        <dbReference type="PROSITE-ProRule" id="PRU00309"/>
    </source>
</evidence>
<dbReference type="GO" id="GO:0008270">
    <property type="term" value="F:zinc ion binding"/>
    <property type="evidence" value="ECO:0007669"/>
    <property type="project" value="UniProtKB-KW"/>
</dbReference>
<evidence type="ECO:0000256" key="2">
    <source>
        <dbReference type="ARBA" id="ARBA00022723"/>
    </source>
</evidence>
<dbReference type="Pfam" id="PF13359">
    <property type="entry name" value="DDE_Tnp_4"/>
    <property type="match status" value="1"/>
</dbReference>
<keyword evidence="3 6" id="KW-0863">Zinc-finger</keyword>
<evidence type="ECO:0000313" key="11">
    <source>
        <dbReference type="RefSeq" id="XP_028274009.1"/>
    </source>
</evidence>
<dbReference type="InterPro" id="IPR027805">
    <property type="entry name" value="Transposase_HTH_dom"/>
</dbReference>
<feature type="coiled-coil region" evidence="7">
    <location>
        <begin position="149"/>
        <end position="176"/>
    </location>
</feature>
<dbReference type="GeneID" id="114443862"/>
<keyword evidence="10" id="KW-1185">Reference proteome</keyword>
<dbReference type="RefSeq" id="XP_028274009.1">
    <property type="nucleotide sequence ID" value="XM_028418208.1"/>
</dbReference>
<dbReference type="InParanoid" id="A0A6P7JB41"/>
<evidence type="ECO:0000259" key="9">
    <source>
        <dbReference type="PROSITE" id="PS50950"/>
    </source>
</evidence>
<evidence type="ECO:0000256" key="1">
    <source>
        <dbReference type="ARBA" id="ARBA00001968"/>
    </source>
</evidence>
<dbReference type="SMART" id="SM00692">
    <property type="entry name" value="DM3"/>
    <property type="match status" value="1"/>
</dbReference>
<proteinExistence type="predicted"/>
<organism evidence="10 11">
    <name type="scientific">Parambassis ranga</name>
    <name type="common">Indian glassy fish</name>
    <dbReference type="NCBI Taxonomy" id="210632"/>
    <lineage>
        <taxon>Eukaryota</taxon>
        <taxon>Metazoa</taxon>
        <taxon>Chordata</taxon>
        <taxon>Craniata</taxon>
        <taxon>Vertebrata</taxon>
        <taxon>Euteleostomi</taxon>
        <taxon>Actinopterygii</taxon>
        <taxon>Neopterygii</taxon>
        <taxon>Teleostei</taxon>
        <taxon>Neoteleostei</taxon>
        <taxon>Acanthomorphata</taxon>
        <taxon>Ovalentaria</taxon>
        <taxon>Ambassidae</taxon>
        <taxon>Parambassis</taxon>
    </lineage>
</organism>
<dbReference type="SMART" id="SM00980">
    <property type="entry name" value="THAP"/>
    <property type="match status" value="1"/>
</dbReference>
<dbReference type="OrthoDB" id="7331812at2759"/>
<protein>
    <submittedName>
        <fullName evidence="11">Protein ALP1-like isoform X1</fullName>
    </submittedName>
</protein>
<evidence type="ECO:0000256" key="5">
    <source>
        <dbReference type="ARBA" id="ARBA00023125"/>
    </source>
</evidence>
<dbReference type="InterPro" id="IPR006612">
    <property type="entry name" value="THAP_Znf"/>
</dbReference>